<dbReference type="EMBL" id="JACGZW010000010">
    <property type="protein sequence ID" value="MBB1157355.1"/>
    <property type="molecule type" value="Genomic_DNA"/>
</dbReference>
<feature type="region of interest" description="Disordered" evidence="1">
    <location>
        <begin position="309"/>
        <end position="334"/>
    </location>
</feature>
<accession>A0A7W3W237</accession>
<evidence type="ECO:0000313" key="2">
    <source>
        <dbReference type="EMBL" id="MBB1157355.1"/>
    </source>
</evidence>
<dbReference type="AlphaFoldDB" id="A0A7W3W237"/>
<evidence type="ECO:0000256" key="1">
    <source>
        <dbReference type="SAM" id="MobiDB-lite"/>
    </source>
</evidence>
<keyword evidence="3" id="KW-1185">Reference proteome</keyword>
<protein>
    <submittedName>
        <fullName evidence="2">Uncharacterized protein</fullName>
    </submittedName>
</protein>
<sequence length="334" mass="37040">MRGGQPVERGVRALGPAAAIGSGGPGTDCRGEQFGGTTPRVSVGCVVVMTPTTLRELYFAVHSYTGPALFSDVLSPWLDEFAVAAREMLAPLAVCGEWQRTEYVWGDLLEQAYALSRISDLLLLGFQSGLPDGAETPWAHRLHLPEHDVRVTAGEYVGFFSALGMRRVDVARFDPFFHEIAAVDQSDDPDTPIEITGEQWPCLMLGEMLFGRAGVAVRAGERRATAGIADRSALEDSFLRRHRPTSDGSLGWGHNSQWKTDFRRDYLTADAYRFNVDANADIDQRSPFGDEDLTPAERRDLVRHRCAMRRSEHLPDENPDENPLADWRLTVPRS</sequence>
<name>A0A7W3W237_9PSEU</name>
<comment type="caution">
    <text evidence="2">The sequence shown here is derived from an EMBL/GenBank/DDBJ whole genome shotgun (WGS) entry which is preliminary data.</text>
</comment>
<proteinExistence type="predicted"/>
<reference evidence="2 3" key="1">
    <citation type="submission" date="2020-08" db="EMBL/GenBank/DDBJ databases">
        <title>Amycolatopsis sp. nov. DR6-1 isolated from Dendrobium heterocarpum.</title>
        <authorList>
            <person name="Tedsree N."/>
            <person name="Kuncharoen N."/>
            <person name="Likhitwitayawuid K."/>
            <person name="Tanasupawat S."/>
        </authorList>
    </citation>
    <scope>NUCLEOTIDE SEQUENCE [LARGE SCALE GENOMIC DNA]</scope>
    <source>
        <strain evidence="2 3">DR6-1</strain>
    </source>
</reference>
<organism evidence="2 3">
    <name type="scientific">Amycolatopsis dendrobii</name>
    <dbReference type="NCBI Taxonomy" id="2760662"/>
    <lineage>
        <taxon>Bacteria</taxon>
        <taxon>Bacillati</taxon>
        <taxon>Actinomycetota</taxon>
        <taxon>Actinomycetes</taxon>
        <taxon>Pseudonocardiales</taxon>
        <taxon>Pseudonocardiaceae</taxon>
        <taxon>Amycolatopsis</taxon>
    </lineage>
</organism>
<dbReference type="Proteomes" id="UP000526734">
    <property type="component" value="Unassembled WGS sequence"/>
</dbReference>
<gene>
    <name evidence="2" type="ORF">H4281_29780</name>
</gene>
<evidence type="ECO:0000313" key="3">
    <source>
        <dbReference type="Proteomes" id="UP000526734"/>
    </source>
</evidence>